<feature type="signal peptide" evidence="4">
    <location>
        <begin position="1"/>
        <end position="24"/>
    </location>
</feature>
<dbReference type="Gramene" id="KZM99834">
    <property type="protein sequence ID" value="KZM99834"/>
    <property type="gene ID" value="DCAR_012804"/>
</dbReference>
<sequence>MAMKTKIMISVAIVLAMIIAQVHAGLDCDIAPLQVCLPVIKDPSLNPTPQCCANLKAQPSECYCEYIKDPIYGKYFNSPGAKKLIDACGVPVPHRGCHGKVCEPTATRGRFLSKVTGKREDGADQNHQSRVSMNSQFEDLQQELVECKSQLEATDKRLSMLEGGASKHRATSQKTEHDKRIFKQIPKPPKLRKVNMYPENTDLDGLVAKDGCNYLEPFPQKDPGVQQEDALNFLDCSSTLLLPRGQPGDHCEGLDDLMSPSLTLSCGRNMQMEEHMESHRGTGEDMIINNHNLQAQASASTGYEQAVDVNQLSPWSNQFYETGDDILLGGATQDPFLPQLTP</sequence>
<keyword evidence="4" id="KW-0732">Signal</keyword>
<feature type="domain" description="Bifunctional inhibitor/plant lipid transfer protein/seed storage helical" evidence="5">
    <location>
        <begin position="28"/>
        <end position="97"/>
    </location>
</feature>
<evidence type="ECO:0000256" key="3">
    <source>
        <dbReference type="SAM" id="Coils"/>
    </source>
</evidence>
<keyword evidence="1" id="KW-0813">Transport</keyword>
<dbReference type="PANTHER" id="PTHR33214:SF50">
    <property type="entry name" value="LIPID-TRANSFER PROTEIN 2G, PUTATIVE, EXPRESSED-RELATED"/>
    <property type="match status" value="1"/>
</dbReference>
<dbReference type="Pfam" id="PF00234">
    <property type="entry name" value="Tryp_alpha_amyl"/>
    <property type="match status" value="1"/>
</dbReference>
<protein>
    <recommendedName>
        <fullName evidence="5">Bifunctional inhibitor/plant lipid transfer protein/seed storage helical domain-containing protein</fullName>
    </recommendedName>
</protein>
<dbReference type="CDD" id="cd01959">
    <property type="entry name" value="nsLTP2"/>
    <property type="match status" value="1"/>
</dbReference>
<gene>
    <name evidence="6" type="ORF">DCAR_012804</name>
</gene>
<dbReference type="InterPro" id="IPR016140">
    <property type="entry name" value="Bifunc_inhib/LTP/seed_store"/>
</dbReference>
<name>A0A165ZBC4_DAUCS</name>
<accession>A0A165ZBC4</accession>
<evidence type="ECO:0000313" key="6">
    <source>
        <dbReference type="EMBL" id="KZM99834.1"/>
    </source>
</evidence>
<dbReference type="PANTHER" id="PTHR33214">
    <property type="entry name" value="BIFUNCTIONAL INHIBITOR/LIPID-TRANSFER PROTEIN/SEED STORAGE 2S ALBUMIN SUPERFAMILY PROTEIN"/>
    <property type="match status" value="1"/>
</dbReference>
<evidence type="ECO:0000259" key="5">
    <source>
        <dbReference type="SMART" id="SM00499"/>
    </source>
</evidence>
<keyword evidence="2" id="KW-0446">Lipid-binding</keyword>
<dbReference type="GO" id="GO:0006869">
    <property type="term" value="P:lipid transport"/>
    <property type="evidence" value="ECO:0007669"/>
    <property type="project" value="InterPro"/>
</dbReference>
<feature type="coiled-coil region" evidence="3">
    <location>
        <begin position="130"/>
        <end position="157"/>
    </location>
</feature>
<evidence type="ECO:0000256" key="2">
    <source>
        <dbReference type="ARBA" id="ARBA00023121"/>
    </source>
</evidence>
<reference evidence="6" key="1">
    <citation type="journal article" date="2016" name="Nat. Genet.">
        <title>A high-quality carrot genome assembly provides new insights into carotenoid accumulation and asterid genome evolution.</title>
        <authorList>
            <person name="Iorizzo M."/>
            <person name="Ellison S."/>
            <person name="Senalik D."/>
            <person name="Zeng P."/>
            <person name="Satapoomin P."/>
            <person name="Huang J."/>
            <person name="Bowman M."/>
            <person name="Iovene M."/>
            <person name="Sanseverino W."/>
            <person name="Cavagnaro P."/>
            <person name="Yildiz M."/>
            <person name="Macko-Podgorni A."/>
            <person name="Moranska E."/>
            <person name="Grzebelus E."/>
            <person name="Grzebelus D."/>
            <person name="Ashrafi H."/>
            <person name="Zheng Z."/>
            <person name="Cheng S."/>
            <person name="Spooner D."/>
            <person name="Van Deynze A."/>
            <person name="Simon P."/>
        </authorList>
    </citation>
    <scope>NUCLEOTIDE SEQUENCE [LARGE SCALE GENOMIC DNA]</scope>
    <source>
        <tissue evidence="6">Leaf</tissue>
    </source>
</reference>
<dbReference type="GO" id="GO:0008289">
    <property type="term" value="F:lipid binding"/>
    <property type="evidence" value="ECO:0007669"/>
    <property type="project" value="UniProtKB-KW"/>
</dbReference>
<evidence type="ECO:0000256" key="4">
    <source>
        <dbReference type="SAM" id="SignalP"/>
    </source>
</evidence>
<dbReference type="SUPFAM" id="SSF47699">
    <property type="entry name" value="Bifunctional inhibitor/lipid-transfer protein/seed storage 2S albumin"/>
    <property type="match status" value="1"/>
</dbReference>
<dbReference type="AlphaFoldDB" id="A0A165ZBC4"/>
<dbReference type="InterPro" id="IPR033872">
    <property type="entry name" value="nsLTP2"/>
</dbReference>
<proteinExistence type="predicted"/>
<keyword evidence="3" id="KW-0175">Coiled coil</keyword>
<evidence type="ECO:0000256" key="1">
    <source>
        <dbReference type="ARBA" id="ARBA00022448"/>
    </source>
</evidence>
<organism evidence="6">
    <name type="scientific">Daucus carota subsp. sativus</name>
    <name type="common">Carrot</name>
    <dbReference type="NCBI Taxonomy" id="79200"/>
    <lineage>
        <taxon>Eukaryota</taxon>
        <taxon>Viridiplantae</taxon>
        <taxon>Streptophyta</taxon>
        <taxon>Embryophyta</taxon>
        <taxon>Tracheophyta</taxon>
        <taxon>Spermatophyta</taxon>
        <taxon>Magnoliopsida</taxon>
        <taxon>eudicotyledons</taxon>
        <taxon>Gunneridae</taxon>
        <taxon>Pentapetalae</taxon>
        <taxon>asterids</taxon>
        <taxon>campanulids</taxon>
        <taxon>Apiales</taxon>
        <taxon>Apiaceae</taxon>
        <taxon>Apioideae</taxon>
        <taxon>Scandiceae</taxon>
        <taxon>Daucinae</taxon>
        <taxon>Daucus</taxon>
        <taxon>Daucus sect. Daucus</taxon>
    </lineage>
</organism>
<dbReference type="SMART" id="SM00499">
    <property type="entry name" value="AAI"/>
    <property type="match status" value="1"/>
</dbReference>
<dbReference type="Gene3D" id="1.10.110.10">
    <property type="entry name" value="Plant lipid-transfer and hydrophobic proteins"/>
    <property type="match status" value="1"/>
</dbReference>
<dbReference type="EMBL" id="LNRQ01000004">
    <property type="protein sequence ID" value="KZM99834.1"/>
    <property type="molecule type" value="Genomic_DNA"/>
</dbReference>
<dbReference type="InterPro" id="IPR036312">
    <property type="entry name" value="Bifun_inhib/LTP/seed_sf"/>
</dbReference>
<comment type="caution">
    <text evidence="6">The sequence shown here is derived from an EMBL/GenBank/DDBJ whole genome shotgun (WGS) entry which is preliminary data.</text>
</comment>
<feature type="chain" id="PRO_5007869906" description="Bifunctional inhibitor/plant lipid transfer protein/seed storage helical domain-containing protein" evidence="4">
    <location>
        <begin position="25"/>
        <end position="342"/>
    </location>
</feature>